<dbReference type="SMART" id="SM00186">
    <property type="entry name" value="FBG"/>
    <property type="match status" value="1"/>
</dbReference>
<accession>B4LC62</accession>
<feature type="coiled-coil region" evidence="1">
    <location>
        <begin position="47"/>
        <end position="144"/>
    </location>
</feature>
<dbReference type="SUPFAM" id="SSF56496">
    <property type="entry name" value="Fibrinogen C-terminal domain-like"/>
    <property type="match status" value="1"/>
</dbReference>
<dbReference type="PROSITE" id="PS51406">
    <property type="entry name" value="FIBRINOGEN_C_2"/>
    <property type="match status" value="1"/>
</dbReference>
<dbReference type="Proteomes" id="UP000008792">
    <property type="component" value="Unassembled WGS sequence"/>
</dbReference>
<dbReference type="PANTHER" id="PTHR19143">
    <property type="entry name" value="FIBRINOGEN/TENASCIN/ANGIOPOEITIN"/>
    <property type="match status" value="1"/>
</dbReference>
<dbReference type="STRING" id="7244.B4LC62"/>
<proteinExistence type="predicted"/>
<protein>
    <recommendedName>
        <fullName evidence="2">Fibrinogen C-terminal domain-containing protein</fullName>
    </recommendedName>
</protein>
<gene>
    <name evidence="3" type="primary">Dvir\GJ14032</name>
    <name evidence="3" type="ORF">Dvir_GJ14032</name>
</gene>
<dbReference type="InterPro" id="IPR014716">
    <property type="entry name" value="Fibrinogen_a/b/g_C_1"/>
</dbReference>
<dbReference type="EMBL" id="CH940647">
    <property type="protein sequence ID" value="EDW70890.2"/>
    <property type="molecule type" value="Genomic_DNA"/>
</dbReference>
<dbReference type="InterPro" id="IPR050373">
    <property type="entry name" value="Fibrinogen_C-term_domain"/>
</dbReference>
<dbReference type="Gene3D" id="3.90.215.10">
    <property type="entry name" value="Gamma Fibrinogen, chain A, domain 1"/>
    <property type="match status" value="1"/>
</dbReference>
<dbReference type="OrthoDB" id="7871885at2759"/>
<evidence type="ECO:0000313" key="4">
    <source>
        <dbReference type="Proteomes" id="UP000008792"/>
    </source>
</evidence>
<dbReference type="AlphaFoldDB" id="B4LC62"/>
<sequence length="347" mass="40450">MLIIDKAQANKNESGSVTKIAEEQSGEHIYKAVRPLLKYIYQMKEEIENNNNIVESKDREIKQLQEKLAQHNEFYKETIKELMKNVLSIKEEMGKPTSNSLKVQEYEEQLEKQKKLIDQKEQQISEIKNEVNICAKKLKSYKEKPDYSDCTPFGDDPGIHKIKPDQGDPFDVLCDSATAGPGWMVIQQKTDNMMNFYREWSAYRNGFGGLADEFFLGLEKIHRLTSAQPHELYVHVEDSDGVVEYYRYELFTVAGEDDQYRLTISGQAEGNATFNMFYYHNNQQFSTFDRVNVNCGRNCAHSRNIYGGWWYSCVCDKSSDEDKAMSWNPWYLSENVKMLIRPKNYTK</sequence>
<evidence type="ECO:0000259" key="2">
    <source>
        <dbReference type="PROSITE" id="PS51406"/>
    </source>
</evidence>
<organism evidence="3 4">
    <name type="scientific">Drosophila virilis</name>
    <name type="common">Fruit fly</name>
    <dbReference type="NCBI Taxonomy" id="7244"/>
    <lineage>
        <taxon>Eukaryota</taxon>
        <taxon>Metazoa</taxon>
        <taxon>Ecdysozoa</taxon>
        <taxon>Arthropoda</taxon>
        <taxon>Hexapoda</taxon>
        <taxon>Insecta</taxon>
        <taxon>Pterygota</taxon>
        <taxon>Neoptera</taxon>
        <taxon>Endopterygota</taxon>
        <taxon>Diptera</taxon>
        <taxon>Brachycera</taxon>
        <taxon>Muscomorpha</taxon>
        <taxon>Ephydroidea</taxon>
        <taxon>Drosophilidae</taxon>
        <taxon>Drosophila</taxon>
    </lineage>
</organism>
<dbReference type="InterPro" id="IPR036056">
    <property type="entry name" value="Fibrinogen-like_C"/>
</dbReference>
<dbReference type="SMR" id="B4LC62"/>
<dbReference type="GO" id="GO:0005615">
    <property type="term" value="C:extracellular space"/>
    <property type="evidence" value="ECO:0007669"/>
    <property type="project" value="TreeGrafter"/>
</dbReference>
<dbReference type="InterPro" id="IPR002181">
    <property type="entry name" value="Fibrinogen_a/b/g_C_dom"/>
</dbReference>
<keyword evidence="4" id="KW-1185">Reference proteome</keyword>
<dbReference type="InParanoid" id="B4LC62"/>
<evidence type="ECO:0000256" key="1">
    <source>
        <dbReference type="SAM" id="Coils"/>
    </source>
</evidence>
<dbReference type="Pfam" id="PF00147">
    <property type="entry name" value="Fibrinogen_C"/>
    <property type="match status" value="1"/>
</dbReference>
<name>B4LC62_DROVI</name>
<dbReference type="eggNOG" id="KOG2579">
    <property type="taxonomic scope" value="Eukaryota"/>
</dbReference>
<dbReference type="PANTHER" id="PTHR19143:SF327">
    <property type="entry name" value="FI21813P1-RELATED"/>
    <property type="match status" value="1"/>
</dbReference>
<feature type="domain" description="Fibrinogen C-terminal" evidence="2">
    <location>
        <begin position="141"/>
        <end position="315"/>
    </location>
</feature>
<reference evidence="3 4" key="1">
    <citation type="journal article" date="2007" name="Nature">
        <title>Evolution of genes and genomes on the Drosophila phylogeny.</title>
        <authorList>
            <consortium name="Drosophila 12 Genomes Consortium"/>
            <person name="Clark A.G."/>
            <person name="Eisen M.B."/>
            <person name="Smith D.R."/>
            <person name="Bergman C.M."/>
            <person name="Oliver B."/>
            <person name="Markow T.A."/>
            <person name="Kaufman T.C."/>
            <person name="Kellis M."/>
            <person name="Gelbart W."/>
            <person name="Iyer V.N."/>
            <person name="Pollard D.A."/>
            <person name="Sackton T.B."/>
            <person name="Larracuente A.M."/>
            <person name="Singh N.D."/>
            <person name="Abad J.P."/>
            <person name="Abt D.N."/>
            <person name="Adryan B."/>
            <person name="Aguade M."/>
            <person name="Akashi H."/>
            <person name="Anderson W.W."/>
            <person name="Aquadro C.F."/>
            <person name="Ardell D.H."/>
            <person name="Arguello R."/>
            <person name="Artieri C.G."/>
            <person name="Barbash D.A."/>
            <person name="Barker D."/>
            <person name="Barsanti P."/>
            <person name="Batterham P."/>
            <person name="Batzoglou S."/>
            <person name="Begun D."/>
            <person name="Bhutkar A."/>
            <person name="Blanco E."/>
            <person name="Bosak S.A."/>
            <person name="Bradley R.K."/>
            <person name="Brand A.D."/>
            <person name="Brent M.R."/>
            <person name="Brooks A.N."/>
            <person name="Brown R.H."/>
            <person name="Butlin R.K."/>
            <person name="Caggese C."/>
            <person name="Calvi B.R."/>
            <person name="Bernardo de Carvalho A."/>
            <person name="Caspi A."/>
            <person name="Castrezana S."/>
            <person name="Celniker S.E."/>
            <person name="Chang J.L."/>
            <person name="Chapple C."/>
            <person name="Chatterji S."/>
            <person name="Chinwalla A."/>
            <person name="Civetta A."/>
            <person name="Clifton S.W."/>
            <person name="Comeron J.M."/>
            <person name="Costello J.C."/>
            <person name="Coyne J.A."/>
            <person name="Daub J."/>
            <person name="David R.G."/>
            <person name="Delcher A.L."/>
            <person name="Delehaunty K."/>
            <person name="Do C.B."/>
            <person name="Ebling H."/>
            <person name="Edwards K."/>
            <person name="Eickbush T."/>
            <person name="Evans J.D."/>
            <person name="Filipski A."/>
            <person name="Findeiss S."/>
            <person name="Freyhult E."/>
            <person name="Fulton L."/>
            <person name="Fulton R."/>
            <person name="Garcia A.C."/>
            <person name="Gardiner A."/>
            <person name="Garfield D.A."/>
            <person name="Garvin B.E."/>
            <person name="Gibson G."/>
            <person name="Gilbert D."/>
            <person name="Gnerre S."/>
            <person name="Godfrey J."/>
            <person name="Good R."/>
            <person name="Gotea V."/>
            <person name="Gravely B."/>
            <person name="Greenberg A.J."/>
            <person name="Griffiths-Jones S."/>
            <person name="Gross S."/>
            <person name="Guigo R."/>
            <person name="Gustafson E.A."/>
            <person name="Haerty W."/>
            <person name="Hahn M.W."/>
            <person name="Halligan D.L."/>
            <person name="Halpern A.L."/>
            <person name="Halter G.M."/>
            <person name="Han M.V."/>
            <person name="Heger A."/>
            <person name="Hillier L."/>
            <person name="Hinrichs A.S."/>
            <person name="Holmes I."/>
            <person name="Hoskins R.A."/>
            <person name="Hubisz M.J."/>
            <person name="Hultmark D."/>
            <person name="Huntley M.A."/>
            <person name="Jaffe D.B."/>
            <person name="Jagadeeshan S."/>
            <person name="Jeck W.R."/>
            <person name="Johnson J."/>
            <person name="Jones C.D."/>
            <person name="Jordan W.C."/>
            <person name="Karpen G.H."/>
            <person name="Kataoka E."/>
            <person name="Keightley P.D."/>
            <person name="Kheradpour P."/>
            <person name="Kirkness E.F."/>
            <person name="Koerich L.B."/>
            <person name="Kristiansen K."/>
            <person name="Kudrna D."/>
            <person name="Kulathinal R.J."/>
            <person name="Kumar S."/>
            <person name="Kwok R."/>
            <person name="Lander E."/>
            <person name="Langley C.H."/>
            <person name="Lapoint R."/>
            <person name="Lazzaro B.P."/>
            <person name="Lee S.J."/>
            <person name="Levesque L."/>
            <person name="Li R."/>
            <person name="Lin C.F."/>
            <person name="Lin M.F."/>
            <person name="Lindblad-Toh K."/>
            <person name="Llopart A."/>
            <person name="Long M."/>
            <person name="Low L."/>
            <person name="Lozovsky E."/>
            <person name="Lu J."/>
            <person name="Luo M."/>
            <person name="Machado C.A."/>
            <person name="Makalowski W."/>
            <person name="Marzo M."/>
            <person name="Matsuda M."/>
            <person name="Matzkin L."/>
            <person name="McAllister B."/>
            <person name="McBride C.S."/>
            <person name="McKernan B."/>
            <person name="McKernan K."/>
            <person name="Mendez-Lago M."/>
            <person name="Minx P."/>
            <person name="Mollenhauer M.U."/>
            <person name="Montooth K."/>
            <person name="Mount S.M."/>
            <person name="Mu X."/>
            <person name="Myers E."/>
            <person name="Negre B."/>
            <person name="Newfeld S."/>
            <person name="Nielsen R."/>
            <person name="Noor M.A."/>
            <person name="O'Grady P."/>
            <person name="Pachter L."/>
            <person name="Papaceit M."/>
            <person name="Parisi M.J."/>
            <person name="Parisi M."/>
            <person name="Parts L."/>
            <person name="Pedersen J.S."/>
            <person name="Pesole G."/>
            <person name="Phillippy A.M."/>
            <person name="Ponting C.P."/>
            <person name="Pop M."/>
            <person name="Porcelli D."/>
            <person name="Powell J.R."/>
            <person name="Prohaska S."/>
            <person name="Pruitt K."/>
            <person name="Puig M."/>
            <person name="Quesneville H."/>
            <person name="Ram K.R."/>
            <person name="Rand D."/>
            <person name="Rasmussen M.D."/>
            <person name="Reed L.K."/>
            <person name="Reenan R."/>
            <person name="Reily A."/>
            <person name="Remington K.A."/>
            <person name="Rieger T.T."/>
            <person name="Ritchie M.G."/>
            <person name="Robin C."/>
            <person name="Rogers Y.H."/>
            <person name="Rohde C."/>
            <person name="Rozas J."/>
            <person name="Rubenfield M.J."/>
            <person name="Ruiz A."/>
            <person name="Russo S."/>
            <person name="Salzberg S.L."/>
            <person name="Sanchez-Gracia A."/>
            <person name="Saranga D.J."/>
            <person name="Sato H."/>
            <person name="Schaeffer S.W."/>
            <person name="Schatz M.C."/>
            <person name="Schlenke T."/>
            <person name="Schwartz R."/>
            <person name="Segarra C."/>
            <person name="Singh R.S."/>
            <person name="Sirot L."/>
            <person name="Sirota M."/>
            <person name="Sisneros N.B."/>
            <person name="Smith C.D."/>
            <person name="Smith T.F."/>
            <person name="Spieth J."/>
            <person name="Stage D.E."/>
            <person name="Stark A."/>
            <person name="Stephan W."/>
            <person name="Strausberg R.L."/>
            <person name="Strempel S."/>
            <person name="Sturgill D."/>
            <person name="Sutton G."/>
            <person name="Sutton G.G."/>
            <person name="Tao W."/>
            <person name="Teichmann S."/>
            <person name="Tobari Y.N."/>
            <person name="Tomimura Y."/>
            <person name="Tsolas J.M."/>
            <person name="Valente V.L."/>
            <person name="Venter E."/>
            <person name="Venter J.C."/>
            <person name="Vicario S."/>
            <person name="Vieira F.G."/>
            <person name="Vilella A.J."/>
            <person name="Villasante A."/>
            <person name="Walenz B."/>
            <person name="Wang J."/>
            <person name="Wasserman M."/>
            <person name="Watts T."/>
            <person name="Wilson D."/>
            <person name="Wilson R.K."/>
            <person name="Wing R.A."/>
            <person name="Wolfner M.F."/>
            <person name="Wong A."/>
            <person name="Wong G.K."/>
            <person name="Wu C.I."/>
            <person name="Wu G."/>
            <person name="Yamamoto D."/>
            <person name="Yang H.P."/>
            <person name="Yang S.P."/>
            <person name="Yorke J.A."/>
            <person name="Yoshida K."/>
            <person name="Zdobnov E."/>
            <person name="Zhang P."/>
            <person name="Zhang Y."/>
            <person name="Zimin A.V."/>
            <person name="Baldwin J."/>
            <person name="Abdouelleil A."/>
            <person name="Abdulkadir J."/>
            <person name="Abebe A."/>
            <person name="Abera B."/>
            <person name="Abreu J."/>
            <person name="Acer S.C."/>
            <person name="Aftuck L."/>
            <person name="Alexander A."/>
            <person name="An P."/>
            <person name="Anderson E."/>
            <person name="Anderson S."/>
            <person name="Arachi H."/>
            <person name="Azer M."/>
            <person name="Bachantsang P."/>
            <person name="Barry A."/>
            <person name="Bayul T."/>
            <person name="Berlin A."/>
            <person name="Bessette D."/>
            <person name="Bloom T."/>
            <person name="Blye J."/>
            <person name="Boguslavskiy L."/>
            <person name="Bonnet C."/>
            <person name="Boukhgalter B."/>
            <person name="Bourzgui I."/>
            <person name="Brown A."/>
            <person name="Cahill P."/>
            <person name="Channer S."/>
            <person name="Cheshatsang Y."/>
            <person name="Chuda L."/>
            <person name="Citroen M."/>
            <person name="Collymore A."/>
            <person name="Cooke P."/>
            <person name="Costello M."/>
            <person name="D'Aco K."/>
            <person name="Daza R."/>
            <person name="De Haan G."/>
            <person name="DeGray S."/>
            <person name="DeMaso C."/>
            <person name="Dhargay N."/>
            <person name="Dooley K."/>
            <person name="Dooley E."/>
            <person name="Doricent M."/>
            <person name="Dorje P."/>
            <person name="Dorjee K."/>
            <person name="Dupes A."/>
            <person name="Elong R."/>
            <person name="Falk J."/>
            <person name="Farina A."/>
            <person name="Faro S."/>
            <person name="Ferguson D."/>
            <person name="Fisher S."/>
            <person name="Foley C.D."/>
            <person name="Franke A."/>
            <person name="Friedrich D."/>
            <person name="Gadbois L."/>
            <person name="Gearin G."/>
            <person name="Gearin C.R."/>
            <person name="Giannoukos G."/>
            <person name="Goode T."/>
            <person name="Graham J."/>
            <person name="Grandbois E."/>
            <person name="Grewal S."/>
            <person name="Gyaltsen K."/>
            <person name="Hafez N."/>
            <person name="Hagos B."/>
            <person name="Hall J."/>
            <person name="Henson C."/>
            <person name="Hollinger A."/>
            <person name="Honan T."/>
            <person name="Huard M.D."/>
            <person name="Hughes L."/>
            <person name="Hurhula B."/>
            <person name="Husby M.E."/>
            <person name="Kamat A."/>
            <person name="Kanga B."/>
            <person name="Kashin S."/>
            <person name="Khazanovich D."/>
            <person name="Kisner P."/>
            <person name="Lance K."/>
            <person name="Lara M."/>
            <person name="Lee W."/>
            <person name="Lennon N."/>
            <person name="Letendre F."/>
            <person name="LeVine R."/>
            <person name="Lipovsky A."/>
            <person name="Liu X."/>
            <person name="Liu J."/>
            <person name="Liu S."/>
            <person name="Lokyitsang T."/>
            <person name="Lokyitsang Y."/>
            <person name="Lubonja R."/>
            <person name="Lui A."/>
            <person name="MacDonald P."/>
            <person name="Magnisalis V."/>
            <person name="Maru K."/>
            <person name="Matthews C."/>
            <person name="McCusker W."/>
            <person name="McDonough S."/>
            <person name="Mehta T."/>
            <person name="Meldrim J."/>
            <person name="Meneus L."/>
            <person name="Mihai O."/>
            <person name="Mihalev A."/>
            <person name="Mihova T."/>
            <person name="Mittelman R."/>
            <person name="Mlenga V."/>
            <person name="Montmayeur A."/>
            <person name="Mulrain L."/>
            <person name="Navidi A."/>
            <person name="Naylor J."/>
            <person name="Negash T."/>
            <person name="Nguyen T."/>
            <person name="Nguyen N."/>
            <person name="Nicol R."/>
            <person name="Norbu C."/>
            <person name="Norbu N."/>
            <person name="Novod N."/>
            <person name="O'Neill B."/>
            <person name="Osman S."/>
            <person name="Markiewicz E."/>
            <person name="Oyono O.L."/>
            <person name="Patti C."/>
            <person name="Phunkhang P."/>
            <person name="Pierre F."/>
            <person name="Priest M."/>
            <person name="Raghuraman S."/>
            <person name="Rege F."/>
            <person name="Reyes R."/>
            <person name="Rise C."/>
            <person name="Rogov P."/>
            <person name="Ross K."/>
            <person name="Ryan E."/>
            <person name="Settipalli S."/>
            <person name="Shea T."/>
            <person name="Sherpa N."/>
            <person name="Shi L."/>
            <person name="Shih D."/>
            <person name="Sparrow T."/>
            <person name="Spaulding J."/>
            <person name="Stalker J."/>
            <person name="Stange-Thomann N."/>
            <person name="Stavropoulos S."/>
            <person name="Stone C."/>
            <person name="Strader C."/>
            <person name="Tesfaye S."/>
            <person name="Thomson T."/>
            <person name="Thoulutsang Y."/>
            <person name="Thoulutsang D."/>
            <person name="Topham K."/>
            <person name="Topping I."/>
            <person name="Tsamla T."/>
            <person name="Vassiliev H."/>
            <person name="Vo A."/>
            <person name="Wangchuk T."/>
            <person name="Wangdi T."/>
            <person name="Weiand M."/>
            <person name="Wilkinson J."/>
            <person name="Wilson A."/>
            <person name="Yadav S."/>
            <person name="Young G."/>
            <person name="Yu Q."/>
            <person name="Zembek L."/>
            <person name="Zhong D."/>
            <person name="Zimmer A."/>
            <person name="Zwirko Z."/>
            <person name="Jaffe D.B."/>
            <person name="Alvarez P."/>
            <person name="Brockman W."/>
            <person name="Butler J."/>
            <person name="Chin C."/>
            <person name="Gnerre S."/>
            <person name="Grabherr M."/>
            <person name="Kleber M."/>
            <person name="Mauceli E."/>
            <person name="MacCallum I."/>
        </authorList>
    </citation>
    <scope>NUCLEOTIDE SEQUENCE [LARGE SCALE GENOMIC DNA]</scope>
    <source>
        <strain evidence="4">Tucson 15010-1051.87</strain>
    </source>
</reference>
<dbReference type="HOGENOM" id="CLU_038628_1_1_1"/>
<evidence type="ECO:0000313" key="3">
    <source>
        <dbReference type="EMBL" id="EDW70890.2"/>
    </source>
</evidence>
<keyword evidence="1" id="KW-0175">Coiled coil</keyword>